<dbReference type="AlphaFoldDB" id="A0A8J5MTE4"/>
<keyword evidence="2" id="KW-0732">Signal</keyword>
<comment type="caution">
    <text evidence="3">The sequence shown here is derived from an EMBL/GenBank/DDBJ whole genome shotgun (WGS) entry which is preliminary data.</text>
</comment>
<keyword evidence="1" id="KW-1133">Transmembrane helix</keyword>
<dbReference type="OrthoDB" id="6362898at2759"/>
<dbReference type="EMBL" id="JAHLQT010026447">
    <property type="protein sequence ID" value="KAG7163610.1"/>
    <property type="molecule type" value="Genomic_DNA"/>
</dbReference>
<feature type="signal peptide" evidence="2">
    <location>
        <begin position="1"/>
        <end position="43"/>
    </location>
</feature>
<sequence>MKRFWLEEVWRWSRNTKMTTGPMNLYTTLTLLVLIQLVPSTFAVEEYKPSTFAVGQKCNLTALQPCSSNEMCVEVSEGNGICQCKTQFILNEATGKCEENNSPVEPSNSHLGLGIGLGIMIFLLLAVVVVTLVHCKFGLFPGMCDHLPPLRLFGRRGQDISMVNNEDDDVNPIV</sequence>
<feature type="transmembrane region" description="Helical" evidence="1">
    <location>
        <begin position="111"/>
        <end position="133"/>
    </location>
</feature>
<name>A0A8J5MTE4_HOMAM</name>
<protein>
    <submittedName>
        <fullName evidence="3">Uncharacterized protein</fullName>
    </submittedName>
</protein>
<evidence type="ECO:0000256" key="1">
    <source>
        <dbReference type="SAM" id="Phobius"/>
    </source>
</evidence>
<gene>
    <name evidence="3" type="ORF">Hamer_G002826</name>
</gene>
<reference evidence="3" key="1">
    <citation type="journal article" date="2021" name="Sci. Adv.">
        <title>The American lobster genome reveals insights on longevity, neural, and immune adaptations.</title>
        <authorList>
            <person name="Polinski J.M."/>
            <person name="Zimin A.V."/>
            <person name="Clark K.F."/>
            <person name="Kohn A.B."/>
            <person name="Sadowski N."/>
            <person name="Timp W."/>
            <person name="Ptitsyn A."/>
            <person name="Khanna P."/>
            <person name="Romanova D.Y."/>
            <person name="Williams P."/>
            <person name="Greenwood S.J."/>
            <person name="Moroz L.L."/>
            <person name="Walt D.R."/>
            <person name="Bodnar A.G."/>
        </authorList>
    </citation>
    <scope>NUCLEOTIDE SEQUENCE</scope>
    <source>
        <strain evidence="3">GMGI-L3</strain>
    </source>
</reference>
<keyword evidence="4" id="KW-1185">Reference proteome</keyword>
<proteinExistence type="predicted"/>
<keyword evidence="1" id="KW-0472">Membrane</keyword>
<organism evidence="3 4">
    <name type="scientific">Homarus americanus</name>
    <name type="common">American lobster</name>
    <dbReference type="NCBI Taxonomy" id="6706"/>
    <lineage>
        <taxon>Eukaryota</taxon>
        <taxon>Metazoa</taxon>
        <taxon>Ecdysozoa</taxon>
        <taxon>Arthropoda</taxon>
        <taxon>Crustacea</taxon>
        <taxon>Multicrustacea</taxon>
        <taxon>Malacostraca</taxon>
        <taxon>Eumalacostraca</taxon>
        <taxon>Eucarida</taxon>
        <taxon>Decapoda</taxon>
        <taxon>Pleocyemata</taxon>
        <taxon>Astacidea</taxon>
        <taxon>Nephropoidea</taxon>
        <taxon>Nephropidae</taxon>
        <taxon>Homarus</taxon>
    </lineage>
</organism>
<evidence type="ECO:0000313" key="4">
    <source>
        <dbReference type="Proteomes" id="UP000747542"/>
    </source>
</evidence>
<evidence type="ECO:0000313" key="3">
    <source>
        <dbReference type="EMBL" id="KAG7163610.1"/>
    </source>
</evidence>
<accession>A0A8J5MTE4</accession>
<dbReference type="Proteomes" id="UP000747542">
    <property type="component" value="Unassembled WGS sequence"/>
</dbReference>
<evidence type="ECO:0000256" key="2">
    <source>
        <dbReference type="SAM" id="SignalP"/>
    </source>
</evidence>
<feature type="chain" id="PRO_5035246777" evidence="2">
    <location>
        <begin position="44"/>
        <end position="174"/>
    </location>
</feature>
<keyword evidence="1" id="KW-0812">Transmembrane</keyword>